<evidence type="ECO:0000313" key="1">
    <source>
        <dbReference type="EMBL" id="MFC3581812.1"/>
    </source>
</evidence>
<reference evidence="2" key="1">
    <citation type="journal article" date="2019" name="Int. J. Syst. Evol. Microbiol.">
        <title>The Global Catalogue of Microorganisms (GCM) 10K type strain sequencing project: providing services to taxonomists for standard genome sequencing and annotation.</title>
        <authorList>
            <consortium name="The Broad Institute Genomics Platform"/>
            <consortium name="The Broad Institute Genome Sequencing Center for Infectious Disease"/>
            <person name="Wu L."/>
            <person name="Ma J."/>
        </authorList>
    </citation>
    <scope>NUCLEOTIDE SEQUENCE [LARGE SCALE GENOMIC DNA]</scope>
    <source>
        <strain evidence="2">KCTC 42739</strain>
    </source>
</reference>
<gene>
    <name evidence="1" type="ORF">ACFONA_16705</name>
</gene>
<evidence type="ECO:0000313" key="2">
    <source>
        <dbReference type="Proteomes" id="UP001595713"/>
    </source>
</evidence>
<protein>
    <submittedName>
        <fullName evidence="1">Uncharacterized protein</fullName>
    </submittedName>
</protein>
<dbReference type="Proteomes" id="UP001595713">
    <property type="component" value="Unassembled WGS sequence"/>
</dbReference>
<dbReference type="RefSeq" id="WP_380817258.1">
    <property type="nucleotide sequence ID" value="NZ_JBHRXP010000007.1"/>
</dbReference>
<keyword evidence="2" id="KW-1185">Reference proteome</keyword>
<dbReference type="EMBL" id="JBHRXP010000007">
    <property type="protein sequence ID" value="MFC3581812.1"/>
    <property type="molecule type" value="Genomic_DNA"/>
</dbReference>
<accession>A0ABV7SZS3</accession>
<sequence length="84" mass="9157">MTMTTNDILDLMVAALVRKSGGSNRHWRLAIGPVAVYSSATHPHCNWSVSPSGSARDTAAIEQLLDSVRLSHPIVTDVRRPHAR</sequence>
<organism evidence="1 2">
    <name type="scientific">Sphingomonas hylomeconis</name>
    <dbReference type="NCBI Taxonomy" id="1395958"/>
    <lineage>
        <taxon>Bacteria</taxon>
        <taxon>Pseudomonadati</taxon>
        <taxon>Pseudomonadota</taxon>
        <taxon>Alphaproteobacteria</taxon>
        <taxon>Sphingomonadales</taxon>
        <taxon>Sphingomonadaceae</taxon>
        <taxon>Sphingomonas</taxon>
    </lineage>
</organism>
<proteinExistence type="predicted"/>
<name>A0ABV7SZS3_9SPHN</name>
<comment type="caution">
    <text evidence="1">The sequence shown here is derived from an EMBL/GenBank/DDBJ whole genome shotgun (WGS) entry which is preliminary data.</text>
</comment>